<feature type="non-terminal residue" evidence="2">
    <location>
        <position position="336"/>
    </location>
</feature>
<dbReference type="InterPro" id="IPR025101">
    <property type="entry name" value="DUF4012"/>
</dbReference>
<evidence type="ECO:0000313" key="2">
    <source>
        <dbReference type="EMBL" id="PJE69354.1"/>
    </source>
</evidence>
<keyword evidence="1" id="KW-1133">Transmembrane helix</keyword>
<dbReference type="EMBL" id="PFEL01000011">
    <property type="protein sequence ID" value="PJE69354.1"/>
    <property type="molecule type" value="Genomic_DNA"/>
</dbReference>
<reference evidence="3" key="1">
    <citation type="submission" date="2017-09" db="EMBL/GenBank/DDBJ databases">
        <title>Depth-based differentiation of microbial function through sediment-hosted aquifers and enrichment of novel symbionts in the deep terrestrial subsurface.</title>
        <authorList>
            <person name="Probst A.J."/>
            <person name="Ladd B."/>
            <person name="Jarett J.K."/>
            <person name="Geller-Mcgrath D.E."/>
            <person name="Sieber C.M.K."/>
            <person name="Emerson J.B."/>
            <person name="Anantharaman K."/>
            <person name="Thomas B.C."/>
            <person name="Malmstrom R."/>
            <person name="Stieglmeier M."/>
            <person name="Klingl A."/>
            <person name="Woyke T."/>
            <person name="Ryan C.M."/>
            <person name="Banfield J.F."/>
        </authorList>
    </citation>
    <scope>NUCLEOTIDE SEQUENCE [LARGE SCALE GENOMIC DNA]</scope>
</reference>
<proteinExistence type="predicted"/>
<evidence type="ECO:0008006" key="4">
    <source>
        <dbReference type="Google" id="ProtNLM"/>
    </source>
</evidence>
<keyword evidence="1" id="KW-0812">Transmembrane</keyword>
<feature type="transmembrane region" description="Helical" evidence="1">
    <location>
        <begin position="31"/>
        <end position="51"/>
    </location>
</feature>
<protein>
    <recommendedName>
        <fullName evidence="4">DUF4012 domain-containing protein</fullName>
    </recommendedName>
</protein>
<organism evidence="2 3">
    <name type="scientific">Candidatus Shapirobacteria bacterium CG10_big_fil_rev_8_21_14_0_10_38_14</name>
    <dbReference type="NCBI Taxonomy" id="1974483"/>
    <lineage>
        <taxon>Bacteria</taxon>
        <taxon>Candidatus Shapironibacteriota</taxon>
    </lineage>
</organism>
<dbReference type="Proteomes" id="UP000229500">
    <property type="component" value="Unassembled WGS sequence"/>
</dbReference>
<keyword evidence="1" id="KW-0472">Membrane</keyword>
<accession>A0A2M8L689</accession>
<dbReference type="AlphaFoldDB" id="A0A2M8L689"/>
<evidence type="ECO:0000256" key="1">
    <source>
        <dbReference type="SAM" id="Phobius"/>
    </source>
</evidence>
<evidence type="ECO:0000313" key="3">
    <source>
        <dbReference type="Proteomes" id="UP000229500"/>
    </source>
</evidence>
<gene>
    <name evidence="2" type="ORF">COU96_00195</name>
</gene>
<comment type="caution">
    <text evidence="2">The sequence shown here is derived from an EMBL/GenBank/DDBJ whole genome shotgun (WGS) entry which is preliminary data.</text>
</comment>
<dbReference type="Pfam" id="PF13196">
    <property type="entry name" value="DUF4012"/>
    <property type="match status" value="1"/>
</dbReference>
<sequence length="336" mass="38558">MKKIELVSSEKPEIEKEEIKPKKNKKIVKKLAIIGGIIVLLGTLLTFFLVLPSLQMKDEALLLTNEAKQMSESLQAQDLNKTIEKLQATKEQFSTLNASYRKLAWLRIIPLVSNFYKDGEHLFAGGGYLLEAADVTVESLEPYADILGFEREKNEEKKEGETKKEMTAEERLILMLDTLEKIQPNLDKIGEKLELARQEIDQIDSQRYPEKIRDKKIREKIATLIQTIDGVAEIMIEAKPIIGYIRPLLGVPDQKKYLLLFQNDAELRPTGGFLTAYAILTVHNGNFETLGSYDIYSLDARFGNRLQPPEPIKKYHKNVYYWHLRDMNLSPDFKDS</sequence>
<name>A0A2M8L689_9BACT</name>